<dbReference type="AlphaFoldDB" id="A0A4U2Y9C5"/>
<feature type="chain" id="PRO_5039609090" description="Nuclear transport factor 2 family protein" evidence="1">
    <location>
        <begin position="19"/>
        <end position="169"/>
    </location>
</feature>
<proteinExistence type="predicted"/>
<keyword evidence="3" id="KW-1185">Reference proteome</keyword>
<accession>A0A4U2Y9C5</accession>
<keyword evidence="1" id="KW-0732">Signal</keyword>
<evidence type="ECO:0008006" key="4">
    <source>
        <dbReference type="Google" id="ProtNLM"/>
    </source>
</evidence>
<dbReference type="OrthoDB" id="2468050at2"/>
<protein>
    <recommendedName>
        <fullName evidence="4">Nuclear transport factor 2 family protein</fullName>
    </recommendedName>
</protein>
<dbReference type="PROSITE" id="PS51257">
    <property type="entry name" value="PROKAR_LIPOPROTEIN"/>
    <property type="match status" value="1"/>
</dbReference>
<evidence type="ECO:0000313" key="2">
    <source>
        <dbReference type="EMBL" id="TKI57298.1"/>
    </source>
</evidence>
<dbReference type="Proteomes" id="UP000307841">
    <property type="component" value="Unassembled WGS sequence"/>
</dbReference>
<name>A0A4U2Y9C5_9BACL</name>
<sequence length="169" mass="19264">MKIILTAILLLFSLTACSSDISDTELKEQVKQQLIDFSKINYEVKKEGYTKQTNDFTAYITVIQDKATPYLTKKEAENIIKANMGFTAAYLAYNDIFLTVENVEITEFKRDTVSGEIDVSYTILLKDSSKNEVIQGAAQVTLLLEDGTLKIDRYWDDIRTKQFMSSKEN</sequence>
<reference evidence="2 3" key="1">
    <citation type="submission" date="2019-04" db="EMBL/GenBank/DDBJ databases">
        <title>Whole genome sequencing of Brevibacillus sp. TGS2-1.</title>
        <authorList>
            <person name="Choi A."/>
        </authorList>
    </citation>
    <scope>NUCLEOTIDE SEQUENCE [LARGE SCALE GENOMIC DNA]</scope>
    <source>
        <strain evidence="2 3">TGS2-1</strain>
    </source>
</reference>
<dbReference type="RefSeq" id="WP_137030740.1">
    <property type="nucleotide sequence ID" value="NZ_SZNK01000001.1"/>
</dbReference>
<comment type="caution">
    <text evidence="2">The sequence shown here is derived from an EMBL/GenBank/DDBJ whole genome shotgun (WGS) entry which is preliminary data.</text>
</comment>
<feature type="signal peptide" evidence="1">
    <location>
        <begin position="1"/>
        <end position="18"/>
    </location>
</feature>
<organism evidence="2 3">
    <name type="scientific">Brevibacillus antibioticus</name>
    <dbReference type="NCBI Taxonomy" id="2570228"/>
    <lineage>
        <taxon>Bacteria</taxon>
        <taxon>Bacillati</taxon>
        <taxon>Bacillota</taxon>
        <taxon>Bacilli</taxon>
        <taxon>Bacillales</taxon>
        <taxon>Paenibacillaceae</taxon>
        <taxon>Brevibacillus</taxon>
    </lineage>
</organism>
<evidence type="ECO:0000313" key="3">
    <source>
        <dbReference type="Proteomes" id="UP000307841"/>
    </source>
</evidence>
<gene>
    <name evidence="2" type="ORF">E8L90_18550</name>
</gene>
<dbReference type="EMBL" id="SZNK01000001">
    <property type="protein sequence ID" value="TKI57298.1"/>
    <property type="molecule type" value="Genomic_DNA"/>
</dbReference>
<evidence type="ECO:0000256" key="1">
    <source>
        <dbReference type="SAM" id="SignalP"/>
    </source>
</evidence>